<name>A0ABQ7FCZ7_9ACTN</name>
<evidence type="ECO:0000313" key="3">
    <source>
        <dbReference type="EMBL" id="KAF4406525.1"/>
    </source>
</evidence>
<feature type="transmembrane region" description="Helical" evidence="2">
    <location>
        <begin position="65"/>
        <end position="83"/>
    </location>
</feature>
<evidence type="ECO:0000256" key="1">
    <source>
        <dbReference type="SAM" id="MobiDB-lite"/>
    </source>
</evidence>
<feature type="transmembrane region" description="Helical" evidence="2">
    <location>
        <begin position="34"/>
        <end position="53"/>
    </location>
</feature>
<proteinExistence type="predicted"/>
<evidence type="ECO:0008006" key="5">
    <source>
        <dbReference type="Google" id="ProtNLM"/>
    </source>
</evidence>
<feature type="compositionally biased region" description="Basic and acidic residues" evidence="1">
    <location>
        <begin position="187"/>
        <end position="197"/>
    </location>
</feature>
<dbReference type="EMBL" id="WHPN01000364">
    <property type="protein sequence ID" value="KAF4406525.1"/>
    <property type="molecule type" value="Genomic_DNA"/>
</dbReference>
<keyword evidence="2" id="KW-1133">Transmembrane helix</keyword>
<protein>
    <recommendedName>
        <fullName evidence="5">Integral membrane protein</fullName>
    </recommendedName>
</protein>
<keyword evidence="2" id="KW-0812">Transmembrane</keyword>
<feature type="transmembrane region" description="Helical" evidence="2">
    <location>
        <begin position="151"/>
        <end position="172"/>
    </location>
</feature>
<gene>
    <name evidence="3" type="ORF">GCU69_24520</name>
</gene>
<comment type="caution">
    <text evidence="3">The sequence shown here is derived from an EMBL/GenBank/DDBJ whole genome shotgun (WGS) entry which is preliminary data.</text>
</comment>
<evidence type="ECO:0000256" key="2">
    <source>
        <dbReference type="SAM" id="Phobius"/>
    </source>
</evidence>
<dbReference type="RefSeq" id="WP_156207184.1">
    <property type="nucleotide sequence ID" value="NZ_WHPN01000364.1"/>
</dbReference>
<organism evidence="3 4">
    <name type="scientific">Streptomyces lycii</name>
    <dbReference type="NCBI Taxonomy" id="2654337"/>
    <lineage>
        <taxon>Bacteria</taxon>
        <taxon>Bacillati</taxon>
        <taxon>Actinomycetota</taxon>
        <taxon>Actinomycetes</taxon>
        <taxon>Kitasatosporales</taxon>
        <taxon>Streptomycetaceae</taxon>
        <taxon>Streptomyces</taxon>
    </lineage>
</organism>
<feature type="transmembrane region" description="Helical" evidence="2">
    <location>
        <begin position="6"/>
        <end position="27"/>
    </location>
</feature>
<reference evidence="3 4" key="1">
    <citation type="submission" date="2019-10" db="EMBL/GenBank/DDBJ databases">
        <title>Streptomyces tenebrisbrunneis sp.nov., an endogenous actinomycete isolated from of Lycium ruthenicum.</title>
        <authorList>
            <person name="Ma L."/>
        </authorList>
    </citation>
    <scope>NUCLEOTIDE SEQUENCE [LARGE SCALE GENOMIC DNA]</scope>
    <source>
        <strain evidence="3 4">TRM 66187</strain>
    </source>
</reference>
<sequence length="197" mass="21171">MVVTLVIVCEVAFWVLLAAGLALRYLAGKRRAGAAVLLCEPLLELVLLVATAVDLRGGAEPDWTHGLAAVYIGFTVGYGHYLITWADGHFAHRFAGGEKPEKPPKYGMARAVHEWRMCARSLVAAGVAAALLQGAVWYIGEGGKTGSLVQWQAKMGLVAVVSLIIAVSYTIWPKQAPARPEPSAAERLAEFRRHAGR</sequence>
<evidence type="ECO:0000313" key="4">
    <source>
        <dbReference type="Proteomes" id="UP000621266"/>
    </source>
</evidence>
<dbReference type="Proteomes" id="UP000621266">
    <property type="component" value="Unassembled WGS sequence"/>
</dbReference>
<feature type="compositionally biased region" description="Low complexity" evidence="1">
    <location>
        <begin position="176"/>
        <end position="186"/>
    </location>
</feature>
<keyword evidence="2" id="KW-0472">Membrane</keyword>
<feature type="transmembrane region" description="Helical" evidence="2">
    <location>
        <begin position="118"/>
        <end position="139"/>
    </location>
</feature>
<accession>A0ABQ7FCZ7</accession>
<feature type="region of interest" description="Disordered" evidence="1">
    <location>
        <begin position="176"/>
        <end position="197"/>
    </location>
</feature>
<keyword evidence="4" id="KW-1185">Reference proteome</keyword>